<reference evidence="2 3" key="1">
    <citation type="submission" date="2024-08" db="EMBL/GenBank/DDBJ databases">
        <title>Draft Genome Sequence of Legionella lytica strain DSB2004, Isolated From a Fire Sprinkler System.</title>
        <authorList>
            <person name="Everhart A.D."/>
            <person name="Kidane D.T."/>
            <person name="Farone A.L."/>
            <person name="Farone M.B."/>
        </authorList>
    </citation>
    <scope>NUCLEOTIDE SEQUENCE [LARGE SCALE GENOMIC DNA]</scope>
    <source>
        <strain evidence="2 3">DSB2004</strain>
    </source>
</reference>
<sequence length="248" mass="27948">MSKVAEFWNAFAAKDTDKLIQLIKENPALVNETQPTNKFSFLLHSLLGARPKELLECIVASPALNFNHEQKTDHTTTRKVLVESAQADLIALALNKPAFLFSDNELAYSLAIQAHKKFADSYEEKAKKDPNTPTAKDHKAKRDNLAVIIPMLHEATVKYATETKDQSLLKRLGEAEKGIFSKPVELNPNSLFAKKSTAEEIAEKELAELQKQLQQLRADHAQTQSELYKKIDEEHQAFITEAKTILRK</sequence>
<name>A0ABW8D7D9_9GAMM</name>
<organism evidence="2 3">
    <name type="scientific">Legionella lytica</name>
    <dbReference type="NCBI Taxonomy" id="96232"/>
    <lineage>
        <taxon>Bacteria</taxon>
        <taxon>Pseudomonadati</taxon>
        <taxon>Pseudomonadota</taxon>
        <taxon>Gammaproteobacteria</taxon>
        <taxon>Legionellales</taxon>
        <taxon>Legionellaceae</taxon>
        <taxon>Legionella</taxon>
    </lineage>
</organism>
<proteinExistence type="predicted"/>
<feature type="coiled-coil region" evidence="1">
    <location>
        <begin position="192"/>
        <end position="226"/>
    </location>
</feature>
<dbReference type="Proteomes" id="UP001615550">
    <property type="component" value="Unassembled WGS sequence"/>
</dbReference>
<evidence type="ECO:0008006" key="4">
    <source>
        <dbReference type="Google" id="ProtNLM"/>
    </source>
</evidence>
<dbReference type="EMBL" id="JBGORX010000002">
    <property type="protein sequence ID" value="MFJ1268618.1"/>
    <property type="molecule type" value="Genomic_DNA"/>
</dbReference>
<comment type="caution">
    <text evidence="2">The sequence shown here is derived from an EMBL/GenBank/DDBJ whole genome shotgun (WGS) entry which is preliminary data.</text>
</comment>
<accession>A0ABW8D7D9</accession>
<evidence type="ECO:0000313" key="3">
    <source>
        <dbReference type="Proteomes" id="UP001615550"/>
    </source>
</evidence>
<evidence type="ECO:0000313" key="2">
    <source>
        <dbReference type="EMBL" id="MFJ1268618.1"/>
    </source>
</evidence>
<protein>
    <recommendedName>
        <fullName evidence="4">Substrate of the Dot/Icm secretion system</fullName>
    </recommendedName>
</protein>
<dbReference type="RefSeq" id="WP_400187461.1">
    <property type="nucleotide sequence ID" value="NZ_JBGORX010000002.1"/>
</dbReference>
<keyword evidence="1" id="KW-0175">Coiled coil</keyword>
<evidence type="ECO:0000256" key="1">
    <source>
        <dbReference type="SAM" id="Coils"/>
    </source>
</evidence>
<gene>
    <name evidence="2" type="ORF">ACD661_08645</name>
</gene>
<keyword evidence="3" id="KW-1185">Reference proteome</keyword>